<dbReference type="Pfam" id="PF12900">
    <property type="entry name" value="Pyridox_ox_2"/>
    <property type="match status" value="1"/>
</dbReference>
<dbReference type="SUPFAM" id="SSF50475">
    <property type="entry name" value="FMN-binding split barrel"/>
    <property type="match status" value="1"/>
</dbReference>
<protein>
    <recommendedName>
        <fullName evidence="3">Nitroimidazol reductase NimA-like FMN-containing flavoprotein (Pyridoxamine 5'-phosphate oxidase superfamily)</fullName>
    </recommendedName>
</protein>
<sequence length="158" mass="17982">MRRKDREVTDRETIEKIIKACKVCHLAMVDDGKPYVVPLNFGYEFDEDGLTLYFHSAKEGRKLDILHKNSGVCFDIAREGMPVHAETPCNSGYYFSSIIGTGSVEFIEDTKEKCKALSLLMKHQADRDVEFNEVQANSVCVYKVSTSDYCGKKKQRPQ</sequence>
<dbReference type="RefSeq" id="WP_031392576.1">
    <property type="nucleotide sequence ID" value="NZ_JPNB01000003.1"/>
</dbReference>
<dbReference type="Gene3D" id="2.30.110.10">
    <property type="entry name" value="Electron Transport, Fmn-binding Protein, Chain A"/>
    <property type="match status" value="1"/>
</dbReference>
<keyword evidence="2" id="KW-1185">Reference proteome</keyword>
<name>A0A4R1QMV0_9FIRM</name>
<dbReference type="InterPro" id="IPR024747">
    <property type="entry name" value="Pyridox_Oxase-rel"/>
</dbReference>
<proteinExistence type="predicted"/>
<organism evidence="1 2">
    <name type="scientific">Kineothrix alysoides</name>
    <dbReference type="NCBI Taxonomy" id="1469948"/>
    <lineage>
        <taxon>Bacteria</taxon>
        <taxon>Bacillati</taxon>
        <taxon>Bacillota</taxon>
        <taxon>Clostridia</taxon>
        <taxon>Lachnospirales</taxon>
        <taxon>Lachnospiraceae</taxon>
        <taxon>Kineothrix</taxon>
    </lineage>
</organism>
<dbReference type="PANTHER" id="PTHR34071">
    <property type="entry name" value="5-NITROIMIDAZOLE ANTIBIOTICS RESISTANCE PROTEIN, NIMA-FAMILY-RELATED PROTEIN-RELATED"/>
    <property type="match status" value="1"/>
</dbReference>
<dbReference type="PANTHER" id="PTHR34071:SF2">
    <property type="entry name" value="FLAVIN-NUCLEOTIDE-BINDING PROTEIN"/>
    <property type="match status" value="1"/>
</dbReference>
<dbReference type="Proteomes" id="UP000295718">
    <property type="component" value="Unassembled WGS sequence"/>
</dbReference>
<reference evidence="1 2" key="1">
    <citation type="submission" date="2019-03" db="EMBL/GenBank/DDBJ databases">
        <title>Genomic Encyclopedia of Type Strains, Phase IV (KMG-IV): sequencing the most valuable type-strain genomes for metagenomic binning, comparative biology and taxonomic classification.</title>
        <authorList>
            <person name="Goeker M."/>
        </authorList>
    </citation>
    <scope>NUCLEOTIDE SEQUENCE [LARGE SCALE GENOMIC DNA]</scope>
    <source>
        <strain evidence="1 2">DSM 100556</strain>
    </source>
</reference>
<comment type="caution">
    <text evidence="1">The sequence shown here is derived from an EMBL/GenBank/DDBJ whole genome shotgun (WGS) entry which is preliminary data.</text>
</comment>
<gene>
    <name evidence="1" type="ORF">EDD76_11741</name>
</gene>
<accession>A0A4R1QMV0</accession>
<evidence type="ECO:0008006" key="3">
    <source>
        <dbReference type="Google" id="ProtNLM"/>
    </source>
</evidence>
<dbReference type="EMBL" id="SLUO01000017">
    <property type="protein sequence ID" value="TCL55006.1"/>
    <property type="molecule type" value="Genomic_DNA"/>
</dbReference>
<evidence type="ECO:0000313" key="2">
    <source>
        <dbReference type="Proteomes" id="UP000295718"/>
    </source>
</evidence>
<evidence type="ECO:0000313" key="1">
    <source>
        <dbReference type="EMBL" id="TCL55006.1"/>
    </source>
</evidence>
<dbReference type="OrthoDB" id="9794935at2"/>
<dbReference type="InterPro" id="IPR012349">
    <property type="entry name" value="Split_barrel_FMN-bd"/>
</dbReference>
<dbReference type="STRING" id="1469948.GCA_000732725_03958"/>
<dbReference type="AlphaFoldDB" id="A0A4R1QMV0"/>